<feature type="region of interest" description="Disordered" evidence="11">
    <location>
        <begin position="103"/>
        <end position="122"/>
    </location>
</feature>
<dbReference type="eggNOG" id="KOG1314">
    <property type="taxonomic scope" value="Eukaryota"/>
</dbReference>
<evidence type="ECO:0000256" key="4">
    <source>
        <dbReference type="ARBA" id="ARBA00022692"/>
    </source>
</evidence>
<dbReference type="GO" id="GO:0019706">
    <property type="term" value="F:protein-cysteine S-palmitoyltransferase activity"/>
    <property type="evidence" value="ECO:0007669"/>
    <property type="project" value="UniProtKB-EC"/>
</dbReference>
<organism evidence="13 14">
    <name type="scientific">Ectocarpus siliculosus</name>
    <name type="common">Brown alga</name>
    <name type="synonym">Conferva siliculosa</name>
    <dbReference type="NCBI Taxonomy" id="2880"/>
    <lineage>
        <taxon>Eukaryota</taxon>
        <taxon>Sar</taxon>
        <taxon>Stramenopiles</taxon>
        <taxon>Ochrophyta</taxon>
        <taxon>PX clade</taxon>
        <taxon>Phaeophyceae</taxon>
        <taxon>Ectocarpales</taxon>
        <taxon>Ectocarpaceae</taxon>
        <taxon>Ectocarpus</taxon>
    </lineage>
</organism>
<gene>
    <name evidence="13" type="ORF">Esi_0184_0020</name>
</gene>
<evidence type="ECO:0000256" key="5">
    <source>
        <dbReference type="ARBA" id="ARBA00022989"/>
    </source>
</evidence>
<dbReference type="InParanoid" id="D7FP12"/>
<evidence type="ECO:0000259" key="12">
    <source>
        <dbReference type="Pfam" id="PF01529"/>
    </source>
</evidence>
<name>D7FP12_ECTSI</name>
<keyword evidence="8" id="KW-0449">Lipoprotein</keyword>
<dbReference type="AlphaFoldDB" id="D7FP12"/>
<evidence type="ECO:0000256" key="11">
    <source>
        <dbReference type="SAM" id="MobiDB-lite"/>
    </source>
</evidence>
<evidence type="ECO:0000256" key="3">
    <source>
        <dbReference type="ARBA" id="ARBA00022679"/>
    </source>
</evidence>
<keyword evidence="6 10" id="KW-0472">Membrane</keyword>
<keyword evidence="7" id="KW-0564">Palmitate</keyword>
<dbReference type="PANTHER" id="PTHR22883:SF301">
    <property type="entry name" value="PALMITOYLTRANSFERASE ZDHHC12"/>
    <property type="match status" value="1"/>
</dbReference>
<accession>D7FP12</accession>
<dbReference type="Proteomes" id="UP000002630">
    <property type="component" value="Linkage Group LG03"/>
</dbReference>
<dbReference type="GO" id="GO:0005794">
    <property type="term" value="C:Golgi apparatus"/>
    <property type="evidence" value="ECO:0007669"/>
    <property type="project" value="TreeGrafter"/>
</dbReference>
<dbReference type="EMBL" id="FN649728">
    <property type="protein sequence ID" value="CBJ30279.1"/>
    <property type="molecule type" value="Genomic_DNA"/>
</dbReference>
<feature type="region of interest" description="Disordered" evidence="11">
    <location>
        <begin position="130"/>
        <end position="160"/>
    </location>
</feature>
<dbReference type="InterPro" id="IPR001594">
    <property type="entry name" value="Palmitoyltrfase_DHHC"/>
</dbReference>
<evidence type="ECO:0000256" key="7">
    <source>
        <dbReference type="ARBA" id="ARBA00023139"/>
    </source>
</evidence>
<protein>
    <recommendedName>
        <fullName evidence="10">Palmitoyltransferase</fullName>
        <ecNumber evidence="10">2.3.1.225</ecNumber>
    </recommendedName>
</protein>
<comment type="catalytic activity">
    <reaction evidence="10">
        <text>L-cysteinyl-[protein] + hexadecanoyl-CoA = S-hexadecanoyl-L-cysteinyl-[protein] + CoA</text>
        <dbReference type="Rhea" id="RHEA:36683"/>
        <dbReference type="Rhea" id="RHEA-COMP:10131"/>
        <dbReference type="Rhea" id="RHEA-COMP:11032"/>
        <dbReference type="ChEBI" id="CHEBI:29950"/>
        <dbReference type="ChEBI" id="CHEBI:57287"/>
        <dbReference type="ChEBI" id="CHEBI:57379"/>
        <dbReference type="ChEBI" id="CHEBI:74151"/>
        <dbReference type="EC" id="2.3.1.225"/>
    </reaction>
</comment>
<evidence type="ECO:0000256" key="9">
    <source>
        <dbReference type="ARBA" id="ARBA00023315"/>
    </source>
</evidence>
<comment type="domain">
    <text evidence="10">The DHHC domain is required for palmitoyltransferase activity.</text>
</comment>
<evidence type="ECO:0000256" key="8">
    <source>
        <dbReference type="ARBA" id="ARBA00023288"/>
    </source>
</evidence>
<feature type="compositionally biased region" description="Basic and acidic residues" evidence="11">
    <location>
        <begin position="106"/>
        <end position="122"/>
    </location>
</feature>
<comment type="subcellular location">
    <subcellularLocation>
        <location evidence="1">Endomembrane system</location>
        <topology evidence="1">Multi-pass membrane protein</topology>
    </subcellularLocation>
</comment>
<keyword evidence="14" id="KW-1185">Reference proteome</keyword>
<reference evidence="13 14" key="1">
    <citation type="journal article" date="2010" name="Nature">
        <title>The Ectocarpus genome and the independent evolution of multicellularity in brown algae.</title>
        <authorList>
            <person name="Cock J.M."/>
            <person name="Sterck L."/>
            <person name="Rouze P."/>
            <person name="Scornet D."/>
            <person name="Allen A.E."/>
            <person name="Amoutzias G."/>
            <person name="Anthouard V."/>
            <person name="Artiguenave F."/>
            <person name="Aury J.M."/>
            <person name="Badger J.H."/>
            <person name="Beszteri B."/>
            <person name="Billiau K."/>
            <person name="Bonnet E."/>
            <person name="Bothwell J.H."/>
            <person name="Bowler C."/>
            <person name="Boyen C."/>
            <person name="Brownlee C."/>
            <person name="Carrano C.J."/>
            <person name="Charrier B."/>
            <person name="Cho G.Y."/>
            <person name="Coelho S.M."/>
            <person name="Collen J."/>
            <person name="Corre E."/>
            <person name="Da Silva C."/>
            <person name="Delage L."/>
            <person name="Delaroque N."/>
            <person name="Dittami S.M."/>
            <person name="Doulbeau S."/>
            <person name="Elias M."/>
            <person name="Farnham G."/>
            <person name="Gachon C.M."/>
            <person name="Gschloessl B."/>
            <person name="Heesch S."/>
            <person name="Jabbari K."/>
            <person name="Jubin C."/>
            <person name="Kawai H."/>
            <person name="Kimura K."/>
            <person name="Kloareg B."/>
            <person name="Kupper F.C."/>
            <person name="Lang D."/>
            <person name="Le Bail A."/>
            <person name="Leblanc C."/>
            <person name="Lerouge P."/>
            <person name="Lohr M."/>
            <person name="Lopez P.J."/>
            <person name="Martens C."/>
            <person name="Maumus F."/>
            <person name="Michel G."/>
            <person name="Miranda-Saavedra D."/>
            <person name="Morales J."/>
            <person name="Moreau H."/>
            <person name="Motomura T."/>
            <person name="Nagasato C."/>
            <person name="Napoli C.A."/>
            <person name="Nelson D.R."/>
            <person name="Nyvall-Collen P."/>
            <person name="Peters A.F."/>
            <person name="Pommier C."/>
            <person name="Potin P."/>
            <person name="Poulain J."/>
            <person name="Quesneville H."/>
            <person name="Read B."/>
            <person name="Rensing S.A."/>
            <person name="Ritter A."/>
            <person name="Rousvoal S."/>
            <person name="Samanta M."/>
            <person name="Samson G."/>
            <person name="Schroeder D.C."/>
            <person name="Segurens B."/>
            <person name="Strittmatter M."/>
            <person name="Tonon T."/>
            <person name="Tregear J.W."/>
            <person name="Valentin K."/>
            <person name="von Dassow P."/>
            <person name="Yamagishi T."/>
            <person name="Van de Peer Y."/>
            <person name="Wincker P."/>
        </authorList>
    </citation>
    <scope>NUCLEOTIDE SEQUENCE [LARGE SCALE GENOMIC DNA]</scope>
    <source>
        <strain evidence="14">Ec32 / CCAP1310/4</strain>
    </source>
</reference>
<dbReference type="STRING" id="2880.D7FP12"/>
<dbReference type="OrthoDB" id="331948at2759"/>
<keyword evidence="5 10" id="KW-1133">Transmembrane helix</keyword>
<evidence type="ECO:0000256" key="2">
    <source>
        <dbReference type="ARBA" id="ARBA00008574"/>
    </source>
</evidence>
<sequence>MAPEDFPNHLRRVRKWYRSGYLAVNGAAVVLIGNIPGTFLWDQEAGEAVDGEAFSVFLAAVVLSILAFLAVQGSNPGYLSVQRDWVGDSGTEAEEETTCLTATPEVQHHSHPHDEEKGEQSGEARLLTSTITSSDHAPKKPVEEGQPTEGNDKSSIINTPSVVGGFEGSLTRPDFVRCRRCQDMKVPLRSHHCRECGRCVATFDHHCKIIGTCIGERNHCRFWWEQESSTCRSARGFWATCGGSVAAVMTFVYAGDGC</sequence>
<dbReference type="Pfam" id="PF01529">
    <property type="entry name" value="DHHC"/>
    <property type="match status" value="1"/>
</dbReference>
<feature type="transmembrane region" description="Helical" evidence="10">
    <location>
        <begin position="21"/>
        <end position="41"/>
    </location>
</feature>
<evidence type="ECO:0000256" key="10">
    <source>
        <dbReference type="RuleBase" id="RU079119"/>
    </source>
</evidence>
<dbReference type="PROSITE" id="PS50216">
    <property type="entry name" value="DHHC"/>
    <property type="match status" value="1"/>
</dbReference>
<evidence type="ECO:0000313" key="14">
    <source>
        <dbReference type="Proteomes" id="UP000002630"/>
    </source>
</evidence>
<feature type="domain" description="Palmitoyltransferase DHHC" evidence="12">
    <location>
        <begin position="178"/>
        <end position="223"/>
    </location>
</feature>
<evidence type="ECO:0000256" key="6">
    <source>
        <dbReference type="ARBA" id="ARBA00023136"/>
    </source>
</evidence>
<keyword evidence="9 10" id="KW-0012">Acyltransferase</keyword>
<dbReference type="GO" id="GO:0005783">
    <property type="term" value="C:endoplasmic reticulum"/>
    <property type="evidence" value="ECO:0007669"/>
    <property type="project" value="TreeGrafter"/>
</dbReference>
<comment type="similarity">
    <text evidence="2 10">Belongs to the DHHC palmitoyltransferase family.</text>
</comment>
<dbReference type="InterPro" id="IPR039859">
    <property type="entry name" value="PFA4/ZDH16/20/ERF2-like"/>
</dbReference>
<dbReference type="PANTHER" id="PTHR22883">
    <property type="entry name" value="ZINC FINGER DHHC DOMAIN CONTAINING PROTEIN"/>
    <property type="match status" value="1"/>
</dbReference>
<dbReference type="EMBL" id="FN648319">
    <property type="protein sequence ID" value="CBJ30279.1"/>
    <property type="molecule type" value="Genomic_DNA"/>
</dbReference>
<keyword evidence="3 10" id="KW-0808">Transferase</keyword>
<keyword evidence="4 10" id="KW-0812">Transmembrane</keyword>
<evidence type="ECO:0000256" key="1">
    <source>
        <dbReference type="ARBA" id="ARBA00004127"/>
    </source>
</evidence>
<proteinExistence type="inferred from homology"/>
<feature type="transmembrane region" description="Helical" evidence="10">
    <location>
        <begin position="53"/>
        <end position="71"/>
    </location>
</feature>
<dbReference type="EC" id="2.3.1.225" evidence="10"/>
<dbReference type="GO" id="GO:0006612">
    <property type="term" value="P:protein targeting to membrane"/>
    <property type="evidence" value="ECO:0007669"/>
    <property type="project" value="TreeGrafter"/>
</dbReference>
<evidence type="ECO:0000313" key="13">
    <source>
        <dbReference type="EMBL" id="CBJ30279.1"/>
    </source>
</evidence>